<evidence type="ECO:0000256" key="3">
    <source>
        <dbReference type="ARBA" id="ARBA00022989"/>
    </source>
</evidence>
<feature type="region of interest" description="Disordered" evidence="5">
    <location>
        <begin position="370"/>
        <end position="392"/>
    </location>
</feature>
<dbReference type="EMBL" id="ATMH01004929">
    <property type="protein sequence ID" value="EPY28691.1"/>
    <property type="molecule type" value="Genomic_DNA"/>
</dbReference>
<evidence type="ECO:0000259" key="7">
    <source>
        <dbReference type="Pfam" id="PF06813"/>
    </source>
</evidence>
<feature type="transmembrane region" description="Helical" evidence="6">
    <location>
        <begin position="76"/>
        <end position="96"/>
    </location>
</feature>
<evidence type="ECO:0000256" key="4">
    <source>
        <dbReference type="ARBA" id="ARBA00023136"/>
    </source>
</evidence>
<name>S9VNX5_9TRYP</name>
<feature type="transmembrane region" description="Helical" evidence="6">
    <location>
        <begin position="489"/>
        <end position="509"/>
    </location>
</feature>
<accession>S9VNX5</accession>
<dbReference type="PANTHER" id="PTHR21576:SF46">
    <property type="entry name" value="NODULIN-LIKE DOMAIN-CONTAINING PROTEIN"/>
    <property type="match status" value="1"/>
</dbReference>
<keyword evidence="9" id="KW-1185">Reference proteome</keyword>
<dbReference type="SUPFAM" id="SSF103473">
    <property type="entry name" value="MFS general substrate transporter"/>
    <property type="match status" value="2"/>
</dbReference>
<feature type="transmembrane region" description="Helical" evidence="6">
    <location>
        <begin position="188"/>
        <end position="212"/>
    </location>
</feature>
<feature type="transmembrane region" description="Helical" evidence="6">
    <location>
        <begin position="245"/>
        <end position="264"/>
    </location>
</feature>
<dbReference type="AlphaFoldDB" id="S9VNX5"/>
<reference evidence="8 9" key="1">
    <citation type="journal article" date="2013" name="PLoS ONE">
        <title>Predicting the Proteins of Angomonas deanei, Strigomonas culicis and Their Respective Endosymbionts Reveals New Aspects of the Trypanosomatidae Family.</title>
        <authorList>
            <person name="Motta M.C."/>
            <person name="Martins A.C."/>
            <person name="de Souza S.S."/>
            <person name="Catta-Preta C.M."/>
            <person name="Silva R."/>
            <person name="Klein C.C."/>
            <person name="de Almeida L.G."/>
            <person name="de Lima Cunha O."/>
            <person name="Ciapina L.P."/>
            <person name="Brocchi M."/>
            <person name="Colabardini A.C."/>
            <person name="de Araujo Lima B."/>
            <person name="Machado C.R."/>
            <person name="de Almeida Soares C.M."/>
            <person name="Probst C.M."/>
            <person name="de Menezes C.B."/>
            <person name="Thompson C.E."/>
            <person name="Bartholomeu D.C."/>
            <person name="Gradia D.F."/>
            <person name="Pavoni D.P."/>
            <person name="Grisard E.C."/>
            <person name="Fantinatti-Garboggini F."/>
            <person name="Marchini F.K."/>
            <person name="Rodrigues-Luiz G.F."/>
            <person name="Wagner G."/>
            <person name="Goldman G.H."/>
            <person name="Fietto J.L."/>
            <person name="Elias M.C."/>
            <person name="Goldman M.H."/>
            <person name="Sagot M.F."/>
            <person name="Pereira M."/>
            <person name="Stoco P.H."/>
            <person name="de Mendonca-Neto R.P."/>
            <person name="Teixeira S.M."/>
            <person name="Maciel T.E."/>
            <person name="de Oliveira Mendes T.A."/>
            <person name="Urmenyi T.P."/>
            <person name="de Souza W."/>
            <person name="Schenkman S."/>
            <person name="de Vasconcelos A.T."/>
        </authorList>
    </citation>
    <scope>NUCLEOTIDE SEQUENCE [LARGE SCALE GENOMIC DNA]</scope>
</reference>
<feature type="domain" description="Nodulin-like" evidence="7">
    <location>
        <begin position="13"/>
        <end position="288"/>
    </location>
</feature>
<dbReference type="PANTHER" id="PTHR21576">
    <property type="entry name" value="UNCHARACTERIZED NODULIN-LIKE PROTEIN"/>
    <property type="match status" value="1"/>
</dbReference>
<evidence type="ECO:0000256" key="5">
    <source>
        <dbReference type="SAM" id="MobiDB-lite"/>
    </source>
</evidence>
<evidence type="ECO:0000313" key="9">
    <source>
        <dbReference type="Proteomes" id="UP000015354"/>
    </source>
</evidence>
<feature type="transmembrane region" description="Helical" evidence="6">
    <location>
        <begin position="145"/>
        <end position="168"/>
    </location>
</feature>
<dbReference type="InterPro" id="IPR010658">
    <property type="entry name" value="Nodulin-like"/>
</dbReference>
<evidence type="ECO:0000256" key="6">
    <source>
        <dbReference type="SAM" id="Phobius"/>
    </source>
</evidence>
<feature type="transmembrane region" description="Helical" evidence="6">
    <location>
        <begin position="276"/>
        <end position="297"/>
    </location>
</feature>
<evidence type="ECO:0000256" key="1">
    <source>
        <dbReference type="ARBA" id="ARBA00004141"/>
    </source>
</evidence>
<proteinExistence type="predicted"/>
<feature type="transmembrane region" description="Helical" evidence="6">
    <location>
        <begin position="595"/>
        <end position="615"/>
    </location>
</feature>
<evidence type="ECO:0000313" key="8">
    <source>
        <dbReference type="EMBL" id="EPY28691.1"/>
    </source>
</evidence>
<dbReference type="GO" id="GO:0016020">
    <property type="term" value="C:membrane"/>
    <property type="evidence" value="ECO:0007669"/>
    <property type="project" value="UniProtKB-SubCell"/>
</dbReference>
<feature type="transmembrane region" description="Helical" evidence="6">
    <location>
        <begin position="450"/>
        <end position="468"/>
    </location>
</feature>
<keyword evidence="4 6" id="KW-0472">Membrane</keyword>
<feature type="transmembrane region" description="Helical" evidence="6">
    <location>
        <begin position="515"/>
        <end position="536"/>
    </location>
</feature>
<feature type="transmembrane region" description="Helical" evidence="6">
    <location>
        <begin position="408"/>
        <end position="430"/>
    </location>
</feature>
<dbReference type="OrthoDB" id="410267at2759"/>
<feature type="transmembrane region" description="Helical" evidence="6">
    <location>
        <begin position="46"/>
        <end position="69"/>
    </location>
</feature>
<feature type="transmembrane region" description="Helical" evidence="6">
    <location>
        <begin position="108"/>
        <end position="133"/>
    </location>
</feature>
<dbReference type="Proteomes" id="UP000015354">
    <property type="component" value="Unassembled WGS sequence"/>
</dbReference>
<evidence type="ECO:0000256" key="2">
    <source>
        <dbReference type="ARBA" id="ARBA00022692"/>
    </source>
</evidence>
<comment type="subcellular location">
    <subcellularLocation>
        <location evidence="1">Membrane</location>
        <topology evidence="1">Multi-pass membrane protein</topology>
    </subcellularLocation>
</comment>
<feature type="transmembrane region" description="Helical" evidence="6">
    <location>
        <begin position="548"/>
        <end position="567"/>
    </location>
</feature>
<dbReference type="Pfam" id="PF06813">
    <property type="entry name" value="Nodulin-like"/>
    <property type="match status" value="1"/>
</dbReference>
<feature type="transmembrane region" description="Helical" evidence="6">
    <location>
        <begin position="12"/>
        <end position="34"/>
    </location>
</feature>
<keyword evidence="2 6" id="KW-0812">Transmembrane</keyword>
<sequence>MPYIIDELYRLRMLMAGIYIGIGISSTYGFSLFTEVLKAKYGFDQSMITTITTTGNCCGYLCFFAGMLFDFAGPRFVFPIAGLLGFTGYLMIGLAFDDIIPTNASQNVNMIQFCIFGAILYFGCPALDVACIMPLMTQFPRERGYIVIIQKTFSGMGTTIMMIYFNAWFRTTNAAGSITTRSYSNYSYFIAVQLLVVALVGTIFIDVPPYVVTQWRARRASPEELEERKNTQALYLRQPSVMPRIYYGCILVVVMLVFVTVSSITTGYVKTSKNNYIAISVICLGLLVAFSAMAWPFQILGRYPVIHRHHPKYYVLGLVEGDQDEEMPANPVVEAAATEPFDSPVKRGKDEVVMGLDEAGEVSPVEQLDQLALPESKRKSETGDEPAPKQQTAMVAEPQYRGSFWRHLLTLDLWLMWLTCYGLWGTGTVLNMNAAQIYRSINGSYDARRQTLYVALIGVGSATGRIISGLIDMRLTLARQRGQTQLQTTLFLPSGCAFLCTAYMFFTFVPSKVLVLPFLLGSIGSGLGWGLATLSIRIIYADDIGKHYNFMWSAGVVSTITLNRFMFGTMFDQMGRKFGTTPYCDVRICVRNQLLILMCVNVFCFCTGLLVHFRFSRYVQRVKRQQRFVDGSVFSGSDREPASTEAGVEMAVEPTAQDRQRAALIAAVAEAK</sequence>
<dbReference type="InterPro" id="IPR036259">
    <property type="entry name" value="MFS_trans_sf"/>
</dbReference>
<protein>
    <recommendedName>
        <fullName evidence="7">Nodulin-like domain-containing protein</fullName>
    </recommendedName>
</protein>
<comment type="caution">
    <text evidence="8">The sequence shown here is derived from an EMBL/GenBank/DDBJ whole genome shotgun (WGS) entry which is preliminary data.</text>
</comment>
<organism evidence="8 9">
    <name type="scientific">Strigomonas culicis</name>
    <dbReference type="NCBI Taxonomy" id="28005"/>
    <lineage>
        <taxon>Eukaryota</taxon>
        <taxon>Discoba</taxon>
        <taxon>Euglenozoa</taxon>
        <taxon>Kinetoplastea</taxon>
        <taxon>Metakinetoplastina</taxon>
        <taxon>Trypanosomatida</taxon>
        <taxon>Trypanosomatidae</taxon>
        <taxon>Strigomonadinae</taxon>
        <taxon>Strigomonas</taxon>
    </lineage>
</organism>
<keyword evidence="3 6" id="KW-1133">Transmembrane helix</keyword>
<gene>
    <name evidence="8" type="ORF">STCU_04929</name>
</gene>